<dbReference type="VEuPathDB" id="FungiDB:SeMB42_g07975"/>
<evidence type="ECO:0000256" key="2">
    <source>
        <dbReference type="ARBA" id="ARBA00023136"/>
    </source>
</evidence>
<dbReference type="OrthoDB" id="10005898at2759"/>
<proteinExistence type="predicted"/>
<dbReference type="InterPro" id="IPR008733">
    <property type="entry name" value="PEX11"/>
</dbReference>
<evidence type="ECO:0000313" key="7">
    <source>
        <dbReference type="Proteomes" id="UP000320475"/>
    </source>
</evidence>
<dbReference type="EMBL" id="QEAM01000308">
    <property type="protein sequence ID" value="TPX41673.1"/>
    <property type="molecule type" value="Genomic_DNA"/>
</dbReference>
<comment type="subcellular location">
    <subcellularLocation>
        <location evidence="4">Peroxisome membrane</location>
    </subcellularLocation>
</comment>
<evidence type="ECO:0000313" key="6">
    <source>
        <dbReference type="EMBL" id="TPX41673.1"/>
    </source>
</evidence>
<accession>A0A507CR97</accession>
<keyword evidence="3" id="KW-0576">Peroxisome</keyword>
<sequence>MRLLGLLSVAYRFDSLFGYKPSSPDKASTSTNGNCNSNPHSNSGDHLSYGTTRHRPQRTSEETNVLTDCMTNAGHSPSINTSLSATMSSPSIFHHAVHSTSADSLSSNGSYSHNNYSNAAQPMLTREEKMIKALEAWQTILLAVYYPLDHIQWFARHQAVTLQSDTARRLSRYASAFWSGYLILALISNGINLSKSNRQVSMVQRQATLLEMAREHTSGNCKNTIVLSNSHNGNTNSAGSYELDVSEEQAMLNRELETYQVLRADWVWRFVGNLADLPIALDVTLTNRMLPQCVASVLGIVGSGIAVYSRWRRIQGMSDTIV</sequence>
<evidence type="ECO:0000256" key="1">
    <source>
        <dbReference type="ARBA" id="ARBA00022593"/>
    </source>
</evidence>
<protein>
    <recommendedName>
        <fullName evidence="8">Peroxisomal biogenesis factor 11</fullName>
    </recommendedName>
</protein>
<organism evidence="6 7">
    <name type="scientific">Synchytrium endobioticum</name>
    <dbReference type="NCBI Taxonomy" id="286115"/>
    <lineage>
        <taxon>Eukaryota</taxon>
        <taxon>Fungi</taxon>
        <taxon>Fungi incertae sedis</taxon>
        <taxon>Chytridiomycota</taxon>
        <taxon>Chytridiomycota incertae sedis</taxon>
        <taxon>Chytridiomycetes</taxon>
        <taxon>Synchytriales</taxon>
        <taxon>Synchytriaceae</taxon>
        <taxon>Synchytrium</taxon>
    </lineage>
</organism>
<dbReference type="GO" id="GO:0005778">
    <property type="term" value="C:peroxisomal membrane"/>
    <property type="evidence" value="ECO:0007669"/>
    <property type="project" value="UniProtKB-SubCell"/>
</dbReference>
<dbReference type="AlphaFoldDB" id="A0A507CR97"/>
<feature type="compositionally biased region" description="Polar residues" evidence="5">
    <location>
        <begin position="25"/>
        <end position="51"/>
    </location>
</feature>
<evidence type="ECO:0000256" key="3">
    <source>
        <dbReference type="ARBA" id="ARBA00023140"/>
    </source>
</evidence>
<dbReference type="PANTHER" id="PTHR12652:SF50">
    <property type="entry name" value="PEROXIN 11"/>
    <property type="match status" value="1"/>
</dbReference>
<evidence type="ECO:0000256" key="5">
    <source>
        <dbReference type="SAM" id="MobiDB-lite"/>
    </source>
</evidence>
<evidence type="ECO:0000256" key="4">
    <source>
        <dbReference type="ARBA" id="ARBA00046271"/>
    </source>
</evidence>
<keyword evidence="2" id="KW-0472">Membrane</keyword>
<evidence type="ECO:0008006" key="8">
    <source>
        <dbReference type="Google" id="ProtNLM"/>
    </source>
</evidence>
<comment type="caution">
    <text evidence="6">The sequence shown here is derived from an EMBL/GenBank/DDBJ whole genome shotgun (WGS) entry which is preliminary data.</text>
</comment>
<keyword evidence="1" id="KW-0962">Peroxisome biogenesis</keyword>
<reference evidence="6 7" key="1">
    <citation type="journal article" date="2019" name="Sci. Rep.">
        <title>Comparative genomics of chytrid fungi reveal insights into the obligate biotrophic and pathogenic lifestyle of Synchytrium endobioticum.</title>
        <authorList>
            <person name="van de Vossenberg B.T.L.H."/>
            <person name="Warris S."/>
            <person name="Nguyen H.D.T."/>
            <person name="van Gent-Pelzer M.P.E."/>
            <person name="Joly D.L."/>
            <person name="van de Geest H.C."/>
            <person name="Bonants P.J.M."/>
            <person name="Smith D.S."/>
            <person name="Levesque C.A."/>
            <person name="van der Lee T.A.J."/>
        </authorList>
    </citation>
    <scope>NUCLEOTIDE SEQUENCE [LARGE SCALE GENOMIC DNA]</scope>
    <source>
        <strain evidence="6 7">LEV6574</strain>
    </source>
</reference>
<gene>
    <name evidence="6" type="ORF">SeLEV6574_g05978</name>
</gene>
<dbReference type="Proteomes" id="UP000320475">
    <property type="component" value="Unassembled WGS sequence"/>
</dbReference>
<name>A0A507CR97_9FUNG</name>
<dbReference type="Pfam" id="PF05648">
    <property type="entry name" value="PEX11"/>
    <property type="match status" value="1"/>
</dbReference>
<feature type="region of interest" description="Disordered" evidence="5">
    <location>
        <begin position="22"/>
        <end position="61"/>
    </location>
</feature>
<dbReference type="PANTHER" id="PTHR12652">
    <property type="entry name" value="PEROXISOMAL BIOGENESIS FACTOR 11"/>
    <property type="match status" value="1"/>
</dbReference>
<dbReference type="GO" id="GO:0016559">
    <property type="term" value="P:peroxisome fission"/>
    <property type="evidence" value="ECO:0007669"/>
    <property type="project" value="InterPro"/>
</dbReference>